<dbReference type="EMBL" id="CP150886">
    <property type="protein sequence ID" value="WZB88889.1"/>
    <property type="molecule type" value="Genomic_DNA"/>
</dbReference>
<dbReference type="Proteomes" id="UP001483337">
    <property type="component" value="Chromosome"/>
</dbReference>
<evidence type="ECO:0000313" key="2">
    <source>
        <dbReference type="EMBL" id="WZB88889.1"/>
    </source>
</evidence>
<keyword evidence="1" id="KW-0472">Membrane</keyword>
<protein>
    <submittedName>
        <fullName evidence="2">Uncharacterized protein</fullName>
    </submittedName>
</protein>
<keyword evidence="1" id="KW-0812">Transmembrane</keyword>
<organism evidence="2 3">
    <name type="scientific">Okeanomitos corallinicola TIOX110</name>
    <dbReference type="NCBI Taxonomy" id="3133117"/>
    <lineage>
        <taxon>Bacteria</taxon>
        <taxon>Bacillati</taxon>
        <taxon>Cyanobacteriota</taxon>
        <taxon>Cyanophyceae</taxon>
        <taxon>Nostocales</taxon>
        <taxon>Aphanizomenonaceae</taxon>
        <taxon>Okeanomitos</taxon>
    </lineage>
</organism>
<proteinExistence type="predicted"/>
<keyword evidence="1" id="KW-1133">Transmembrane helix</keyword>
<name>A0ABZ2UUA9_9CYAN</name>
<reference evidence="2 3" key="1">
    <citation type="submission" date="2024-04" db="EMBL/GenBank/DDBJ databases">
        <title>Okeanomitos corallinicola gen. &amp; sp. nov. (Nostocales, Cyanobacteria), a new toxic marine heterocyst-forming cyanobacterium from a coral reef.</title>
        <authorList>
            <person name="Li H."/>
            <person name="Li R."/>
            <person name="Kang J."/>
            <person name="Hii K.S."/>
            <person name="Mohamed H.F."/>
            <person name="Xu X."/>
            <person name="Luo Z."/>
        </authorList>
    </citation>
    <scope>NUCLEOTIDE SEQUENCE [LARGE SCALE GENOMIC DNA]</scope>
    <source>
        <strain evidence="2 3">TIOX110</strain>
    </source>
</reference>
<dbReference type="RefSeq" id="WP_353931794.1">
    <property type="nucleotide sequence ID" value="NZ_CP150886.1"/>
</dbReference>
<evidence type="ECO:0000256" key="1">
    <source>
        <dbReference type="SAM" id="Phobius"/>
    </source>
</evidence>
<accession>A0ABZ2UUA9</accession>
<keyword evidence="3" id="KW-1185">Reference proteome</keyword>
<evidence type="ECO:0000313" key="3">
    <source>
        <dbReference type="Proteomes" id="UP001483337"/>
    </source>
</evidence>
<feature type="transmembrane region" description="Helical" evidence="1">
    <location>
        <begin position="33"/>
        <end position="58"/>
    </location>
</feature>
<gene>
    <name evidence="2" type="ORF">WJM97_04190</name>
</gene>
<sequence length="102" mass="11408">MNQRVNIPKVLSTTNITPRKSMRFPPSGKELNFSALFAIKCVSFTFFFGTLIFCGFYIGSFMISYVTSNLNTITPTSMVGIKDQKECQNSGGIWSNTQCLEN</sequence>